<dbReference type="eggNOG" id="COG0577">
    <property type="taxonomic scope" value="Bacteria"/>
</dbReference>
<dbReference type="Proteomes" id="UP000016638">
    <property type="component" value="Unassembled WGS sequence"/>
</dbReference>
<dbReference type="STRING" id="1125712.HMPREF1316_2654"/>
<gene>
    <name evidence="8" type="ORF">HMPREF1316_2654</name>
</gene>
<dbReference type="PANTHER" id="PTHR30287">
    <property type="entry name" value="MEMBRANE COMPONENT OF PREDICTED ABC SUPERFAMILY METABOLITE UPTAKE TRANSPORTER"/>
    <property type="match status" value="1"/>
</dbReference>
<dbReference type="PANTHER" id="PTHR30287:SF2">
    <property type="entry name" value="BLL1001 PROTEIN"/>
    <property type="match status" value="1"/>
</dbReference>
<dbReference type="RefSeq" id="WP_021726518.1">
    <property type="nucleotide sequence ID" value="NZ_AWEZ01000057.1"/>
</dbReference>
<feature type="transmembrane region" description="Helical" evidence="6">
    <location>
        <begin position="16"/>
        <end position="37"/>
    </location>
</feature>
<feature type="transmembrane region" description="Helical" evidence="6">
    <location>
        <begin position="838"/>
        <end position="858"/>
    </location>
</feature>
<name>U2UWQ3_9ACTN</name>
<evidence type="ECO:0000256" key="3">
    <source>
        <dbReference type="ARBA" id="ARBA00022692"/>
    </source>
</evidence>
<sequence length="921" mass="101764">MSPLGKRYPRSIRHNLGRYIGLLILLMMAVGLGNGYMQAAQNNIDMMSGMREKYSVEDGRFMTDFEAKADAIKDVEALGCTVHENFSYDASLTIPGRTIDDTTVRLYGDREGFDEVSYTDGRAPEADGEVALDRVFMQNNKLSLGDTVEFDGKTFTICGIVSLPDYVTLFENNSDTVYDALTFGVGQVTSGARDALAKGDQTFTYSFSFGDRDLSLADRVSLEKRMVDVLIDHGVSVSDMIDHEYNQGISYATGDNEGDLNTALTLTIILTIVLSFIFVLLTNATIEQESSAIGTLLSMGYTKGELVRHYLTLPMIVGAVGCLLGLGYAIPVEDTIRQSYYNTYSLPPYVRGFHPDIYLKTVLVPLVLLFVILLAGLLLKLRLTPLQFLRGEVRGSRGAKKESSLPEGMSYVQRFRLRVFLRNTSSFVILFIGILVANTLLLFSLSVMPSVRSYAVELKRGIPAEHVYTLKDELRIDGTADERAAWAAIEEITTNEKYAGIDLDLIEDLAGDLRAAGSSFRDFDKDAIGALALMSNLTKADVDDSDELRMLMRAYGVDDFTDLADTNFHKLFVAVMARQGVHLSDATDGQLTTLLEHARELSKQIAPLTDDERNDFGNLIVDVSKVDNFDIAVNPAQMSQATIDQAEPFAVTRLECGRALDDSNETVTIYGIQEGSAYYPDIDVSGGRIVADPGLLEKCGITLGEPATFTDRTTGDAYDITIDGATALAASTNVYMSIDTFNQMFGNDEGYFNGYFSNEALDLNRRYLVSDYTPADADKIADQLEDSYGDIMNVITWLSIPIFIIVIYLLTKTLIDRSARSIAYMKVFGYKNSEIDMLYLRSITAGVVISLFVSVPILRELIGVVYRFMLAAQNGNYVYTLTLQIVVIDLVIALITYLVVALLHMRHIKKVPLSLALKVVE</sequence>
<feature type="transmembrane region" description="Helical" evidence="6">
    <location>
        <begin position="307"/>
        <end position="330"/>
    </location>
</feature>
<feature type="transmembrane region" description="Helical" evidence="6">
    <location>
        <begin position="419"/>
        <end position="443"/>
    </location>
</feature>
<feature type="transmembrane region" description="Helical" evidence="6">
    <location>
        <begin position="791"/>
        <end position="810"/>
    </location>
</feature>
<dbReference type="PATRIC" id="fig|1125712.3.peg.1630"/>
<protein>
    <submittedName>
        <fullName evidence="8">MacB-like periplasmic core domain protein</fullName>
    </submittedName>
</protein>
<keyword evidence="2" id="KW-1003">Cell membrane</keyword>
<evidence type="ECO:0000313" key="9">
    <source>
        <dbReference type="Proteomes" id="UP000016638"/>
    </source>
</evidence>
<evidence type="ECO:0000256" key="4">
    <source>
        <dbReference type="ARBA" id="ARBA00022989"/>
    </source>
</evidence>
<comment type="subcellular location">
    <subcellularLocation>
        <location evidence="1">Cell membrane</location>
        <topology evidence="1">Multi-pass membrane protein</topology>
    </subcellularLocation>
</comment>
<organism evidence="8 9">
    <name type="scientific">Olsenella profusa F0195</name>
    <dbReference type="NCBI Taxonomy" id="1125712"/>
    <lineage>
        <taxon>Bacteria</taxon>
        <taxon>Bacillati</taxon>
        <taxon>Actinomycetota</taxon>
        <taxon>Coriobacteriia</taxon>
        <taxon>Coriobacteriales</taxon>
        <taxon>Atopobiaceae</taxon>
        <taxon>Olsenella</taxon>
    </lineage>
</organism>
<feature type="transmembrane region" description="Helical" evidence="6">
    <location>
        <begin position="878"/>
        <end position="903"/>
    </location>
</feature>
<dbReference type="EMBL" id="AWEZ01000057">
    <property type="protein sequence ID" value="ERL07542.1"/>
    <property type="molecule type" value="Genomic_DNA"/>
</dbReference>
<evidence type="ECO:0000256" key="6">
    <source>
        <dbReference type="SAM" id="Phobius"/>
    </source>
</evidence>
<keyword evidence="9" id="KW-1185">Reference proteome</keyword>
<evidence type="ECO:0000313" key="8">
    <source>
        <dbReference type="EMBL" id="ERL07542.1"/>
    </source>
</evidence>
<comment type="caution">
    <text evidence="8">The sequence shown here is derived from an EMBL/GenBank/DDBJ whole genome shotgun (WGS) entry which is preliminary data.</text>
</comment>
<dbReference type="GO" id="GO:0005886">
    <property type="term" value="C:plasma membrane"/>
    <property type="evidence" value="ECO:0007669"/>
    <property type="project" value="UniProtKB-SubCell"/>
</dbReference>
<keyword evidence="3 6" id="KW-0812">Transmembrane</keyword>
<evidence type="ECO:0000256" key="2">
    <source>
        <dbReference type="ARBA" id="ARBA00022475"/>
    </source>
</evidence>
<dbReference type="InterPro" id="IPR003838">
    <property type="entry name" value="ABC3_permease_C"/>
</dbReference>
<feature type="transmembrane region" description="Helical" evidence="6">
    <location>
        <begin position="357"/>
        <end position="379"/>
    </location>
</feature>
<dbReference type="Pfam" id="PF02687">
    <property type="entry name" value="FtsX"/>
    <property type="match status" value="1"/>
</dbReference>
<feature type="transmembrane region" description="Helical" evidence="6">
    <location>
        <begin position="263"/>
        <end position="286"/>
    </location>
</feature>
<dbReference type="AlphaFoldDB" id="U2UWQ3"/>
<proteinExistence type="predicted"/>
<dbReference type="InterPro" id="IPR038766">
    <property type="entry name" value="Membrane_comp_ABC_pdt"/>
</dbReference>
<evidence type="ECO:0000256" key="5">
    <source>
        <dbReference type="ARBA" id="ARBA00023136"/>
    </source>
</evidence>
<evidence type="ECO:0000256" key="1">
    <source>
        <dbReference type="ARBA" id="ARBA00004651"/>
    </source>
</evidence>
<reference evidence="8 9" key="1">
    <citation type="submission" date="2013-08" db="EMBL/GenBank/DDBJ databases">
        <authorList>
            <person name="Durkin A.S."/>
            <person name="Haft D.R."/>
            <person name="McCorrison J."/>
            <person name="Torralba M."/>
            <person name="Gillis M."/>
            <person name="Haft D.H."/>
            <person name="Methe B."/>
            <person name="Sutton G."/>
            <person name="Nelson K.E."/>
        </authorList>
    </citation>
    <scope>NUCLEOTIDE SEQUENCE [LARGE SCALE GENOMIC DNA]</scope>
    <source>
        <strain evidence="8 9">F0195</strain>
    </source>
</reference>
<keyword evidence="4 6" id="KW-1133">Transmembrane helix</keyword>
<feature type="domain" description="ABC3 transporter permease C-terminal" evidence="7">
    <location>
        <begin position="266"/>
        <end position="379"/>
    </location>
</feature>
<accession>U2UWQ3</accession>
<keyword evidence="5 6" id="KW-0472">Membrane</keyword>
<evidence type="ECO:0000259" key="7">
    <source>
        <dbReference type="Pfam" id="PF02687"/>
    </source>
</evidence>